<evidence type="ECO:0000256" key="3">
    <source>
        <dbReference type="ARBA" id="ARBA00022722"/>
    </source>
</evidence>
<comment type="similarity">
    <text evidence="6">Belongs to the endonuclease V family.</text>
</comment>
<accession>A0ABS5B5S1</accession>
<dbReference type="GO" id="GO:0004519">
    <property type="term" value="F:endonuclease activity"/>
    <property type="evidence" value="ECO:0007669"/>
    <property type="project" value="UniProtKB-KW"/>
</dbReference>
<dbReference type="Pfam" id="PF04493">
    <property type="entry name" value="Endonuclease_5"/>
    <property type="match status" value="1"/>
</dbReference>
<comment type="function">
    <text evidence="6">DNA repair enzyme involved in the repair of deaminated bases. Selectively cleaves double-stranded DNA at the second phosphodiester bond 3' to a deoxyinosine leaving behind the intact lesion on the nicked DNA.</text>
</comment>
<comment type="catalytic activity">
    <reaction evidence="6">
        <text>Endonucleolytic cleavage at apurinic or apyrimidinic sites to products with a 5'-phosphate.</text>
        <dbReference type="EC" id="3.1.21.7"/>
    </reaction>
</comment>
<comment type="subcellular location">
    <subcellularLocation>
        <location evidence="1 6">Cytoplasm</location>
    </subcellularLocation>
</comment>
<dbReference type="PANTHER" id="PTHR28511">
    <property type="entry name" value="ENDONUCLEASE V"/>
    <property type="match status" value="1"/>
</dbReference>
<feature type="binding site" evidence="6">
    <location>
        <position position="104"/>
    </location>
    <ligand>
        <name>Mg(2+)</name>
        <dbReference type="ChEBI" id="CHEBI:18420"/>
    </ligand>
</feature>
<dbReference type="EC" id="3.1.21.7" evidence="6"/>
<dbReference type="Gene3D" id="3.30.2170.10">
    <property type="entry name" value="archaeoglobus fulgidus dsm 4304 superfamily"/>
    <property type="match status" value="1"/>
</dbReference>
<keyword evidence="2 6" id="KW-0963">Cytoplasm</keyword>
<evidence type="ECO:0000256" key="2">
    <source>
        <dbReference type="ARBA" id="ARBA00022490"/>
    </source>
</evidence>
<dbReference type="EMBL" id="PRDG01000004">
    <property type="protein sequence ID" value="MBP2623831.1"/>
    <property type="molecule type" value="Genomic_DNA"/>
</dbReference>
<keyword evidence="6" id="KW-0227">DNA damage</keyword>
<keyword evidence="8" id="KW-1185">Reference proteome</keyword>
<feature type="binding site" evidence="6">
    <location>
        <position position="34"/>
    </location>
    <ligand>
        <name>Mg(2+)</name>
        <dbReference type="ChEBI" id="CHEBI:18420"/>
    </ligand>
</feature>
<dbReference type="RefSeq" id="WP_209628325.1">
    <property type="nucleotide sequence ID" value="NZ_PRDG01000004.1"/>
</dbReference>
<dbReference type="CDD" id="cd06559">
    <property type="entry name" value="Endonuclease_V"/>
    <property type="match status" value="1"/>
</dbReference>
<keyword evidence="4 6" id="KW-0255">Endonuclease</keyword>
<reference evidence="7 8" key="1">
    <citation type="submission" date="2018-02" db="EMBL/GenBank/DDBJ databases">
        <title>Draft genome sequence of Streptococcus oricebi CCUG 70868T type strain.</title>
        <authorList>
            <person name="Mendez V."/>
            <person name="Salva-Serra F."/>
            <person name="Jaen-Luchoro D."/>
            <person name="Gonzales-Siles L."/>
            <person name="Karlsson R."/>
            <person name="Engstrom-Jakobsson H."/>
            <person name="Busquets A."/>
            <person name="Gomila M."/>
            <person name="Pineiro-Iglesias B."/>
            <person name="Bennasar-Figueras A."/>
            <person name="Seeger M."/>
            <person name="Moore E."/>
        </authorList>
    </citation>
    <scope>NUCLEOTIDE SEQUENCE [LARGE SCALE GENOMIC DNA]</scope>
    <source>
        <strain evidence="7 8">CCUG 70868</strain>
    </source>
</reference>
<evidence type="ECO:0000313" key="8">
    <source>
        <dbReference type="Proteomes" id="UP001519296"/>
    </source>
</evidence>
<sequence length="228" mass="26198">MTTTFKEEQERWQGQISLQNNFSVEDLHTVAGVDIAYWQRDSKEYGVACIVVFDNQTKEVLEEVSASAQIEVPYKAGYLAFRELPLVLKAVEKLQTDVDLYMFDGNGYLHPRHMGIATHASFYLGKPTIGVAKQFYKVEGVDFQLPTSEKGSFSEIKNASETYGLVVRTRSQVKPVYVSCGNWIDLETAYQITMHFVKDDSRLPVTTRYADIRIHRERQRLIKEKVDR</sequence>
<evidence type="ECO:0000256" key="6">
    <source>
        <dbReference type="HAMAP-Rule" id="MF_00801"/>
    </source>
</evidence>
<keyword evidence="3 6" id="KW-0540">Nuclease</keyword>
<name>A0ABS5B5S1_9STRE</name>
<dbReference type="Proteomes" id="UP001519296">
    <property type="component" value="Unassembled WGS sequence"/>
</dbReference>
<keyword evidence="6" id="KW-0460">Magnesium</keyword>
<feature type="site" description="Interaction with target DNA" evidence="6">
    <location>
        <position position="74"/>
    </location>
</feature>
<comment type="caution">
    <text evidence="7">The sequence shown here is derived from an EMBL/GenBank/DDBJ whole genome shotgun (WGS) entry which is preliminary data.</text>
</comment>
<evidence type="ECO:0000256" key="4">
    <source>
        <dbReference type="ARBA" id="ARBA00022759"/>
    </source>
</evidence>
<evidence type="ECO:0000256" key="1">
    <source>
        <dbReference type="ARBA" id="ARBA00004496"/>
    </source>
</evidence>
<organism evidence="7 8">
    <name type="scientific">Streptococcus oricebi</name>
    <dbReference type="NCBI Taxonomy" id="1547447"/>
    <lineage>
        <taxon>Bacteria</taxon>
        <taxon>Bacillati</taxon>
        <taxon>Bacillota</taxon>
        <taxon>Bacilli</taxon>
        <taxon>Lactobacillales</taxon>
        <taxon>Streptococcaceae</taxon>
        <taxon>Streptococcus</taxon>
    </lineage>
</organism>
<keyword evidence="5 6" id="KW-0378">Hydrolase</keyword>
<evidence type="ECO:0000256" key="5">
    <source>
        <dbReference type="ARBA" id="ARBA00022801"/>
    </source>
</evidence>
<keyword evidence="6" id="KW-0479">Metal-binding</keyword>
<proteinExistence type="inferred from homology"/>
<dbReference type="InterPro" id="IPR007581">
    <property type="entry name" value="Endonuclease-V"/>
</dbReference>
<gene>
    <name evidence="6" type="primary">nfi</name>
    <name evidence="7" type="ORF">C4K46_07745</name>
</gene>
<keyword evidence="6" id="KW-0234">DNA repair</keyword>
<protein>
    <recommendedName>
        <fullName evidence="6">Endonuclease V</fullName>
        <ecNumber evidence="6">3.1.21.7</ecNumber>
    </recommendedName>
    <alternativeName>
        <fullName evidence="6">Deoxyinosine 3'endonuclease</fullName>
    </alternativeName>
    <alternativeName>
        <fullName evidence="6">Deoxyribonuclease V</fullName>
        <shortName evidence="6">DNase V</shortName>
    </alternativeName>
</protein>
<comment type="cofactor">
    <cofactor evidence="6">
        <name>Mg(2+)</name>
        <dbReference type="ChEBI" id="CHEBI:18420"/>
    </cofactor>
</comment>
<dbReference type="HAMAP" id="MF_00801">
    <property type="entry name" value="Endonuclease_5"/>
    <property type="match status" value="1"/>
</dbReference>
<dbReference type="PANTHER" id="PTHR28511:SF1">
    <property type="entry name" value="ENDONUCLEASE V"/>
    <property type="match status" value="1"/>
</dbReference>
<evidence type="ECO:0000313" key="7">
    <source>
        <dbReference type="EMBL" id="MBP2623831.1"/>
    </source>
</evidence>